<accession>G4Q2M8</accession>
<feature type="compositionally biased region" description="Polar residues" evidence="1">
    <location>
        <begin position="17"/>
        <end position="31"/>
    </location>
</feature>
<evidence type="ECO:0000256" key="1">
    <source>
        <dbReference type="SAM" id="MobiDB-lite"/>
    </source>
</evidence>
<dbReference type="AlphaFoldDB" id="G4Q2M8"/>
<protein>
    <submittedName>
        <fullName evidence="2">Uncharacterized protein</fullName>
    </submittedName>
</protein>
<name>G4Q2M8_ACIIR</name>
<feature type="region of interest" description="Disordered" evidence="1">
    <location>
        <begin position="1"/>
        <end position="33"/>
    </location>
</feature>
<dbReference type="KEGG" id="ain:Acin_1463"/>
<evidence type="ECO:0000313" key="3">
    <source>
        <dbReference type="Proteomes" id="UP000007093"/>
    </source>
</evidence>
<feature type="compositionally biased region" description="Basic and acidic residues" evidence="1">
    <location>
        <begin position="1"/>
        <end position="16"/>
    </location>
</feature>
<reference evidence="2 3" key="1">
    <citation type="journal article" date="2011" name="J. Bacteriol.">
        <title>Complete genome sequence of Acidaminococcus intestini RYC-MR95, a Gram-negative bacterium from the phylum Firmicutes.</title>
        <authorList>
            <person name="D'Auria G."/>
            <person name="Galan J.C."/>
            <person name="Rodriguez-Alcayna M."/>
            <person name="Moya A."/>
            <person name="Baquero F."/>
            <person name="Latorre A."/>
        </authorList>
    </citation>
    <scope>NUCLEOTIDE SEQUENCE [LARGE SCALE GENOMIC DNA]</scope>
    <source>
        <strain evidence="2 3">RyC-MR95</strain>
    </source>
</reference>
<organism evidence="2 3">
    <name type="scientific">Acidaminococcus intestini (strain RyC-MR95)</name>
    <dbReference type="NCBI Taxonomy" id="568816"/>
    <lineage>
        <taxon>Bacteria</taxon>
        <taxon>Bacillati</taxon>
        <taxon>Bacillota</taxon>
        <taxon>Negativicutes</taxon>
        <taxon>Acidaminococcales</taxon>
        <taxon>Acidaminococcaceae</taxon>
        <taxon>Acidaminococcus</taxon>
    </lineage>
</organism>
<dbReference type="Proteomes" id="UP000007093">
    <property type="component" value="Chromosome"/>
</dbReference>
<dbReference type="InParanoid" id="G4Q2M8"/>
<dbReference type="Gene3D" id="2.40.128.130">
    <property type="entry name" value="Autotransporter beta-domain"/>
    <property type="match status" value="1"/>
</dbReference>
<dbReference type="PATRIC" id="fig|568816.4.peg.1422"/>
<dbReference type="InterPro" id="IPR036709">
    <property type="entry name" value="Autotransporte_beta_dom_sf"/>
</dbReference>
<evidence type="ECO:0000313" key="2">
    <source>
        <dbReference type="EMBL" id="AEQ22684.1"/>
    </source>
</evidence>
<keyword evidence="3" id="KW-1185">Reference proteome</keyword>
<sequence>MPRYREKGSTDRKSFSEPESSITLDWSNRGTDTGLPRPTGISLIFNTPEITAKKITVIANQKGNQWNDKGIIYDQKDVSHGKITAAGIIFVETYDDCIYMNSPAHTVDITGFKKLIFKSAGTPLKGSSGYAIMNNGIDNYLNIIGSENSEIEMTNTGQRAVIADNSSTARSTKTTPTANAIHLHANASSYAIVQTKAHHSFTGGQIEINGIDKTIITNEKDGGTAVSAQASGEGKGLIEINKKTSGVVEITGAVTASNGTADIDFAGDPSFLKGNMTSSGEKGKILADFKDADSQMTGDMKTSSTAAIDATFSGENAVLTGNINTMETSYQWGYGYVPNRSTVTVTFSGKNASFAGNIDTTQTSRTGTWGNYVDSPNHSTVTASFSGLGASFTGDLASAGTSKANIALTKSGSLERQSYNDGRRHDGTGSSFIVQPTDIASVDAMKFGDKLYFAQVKERAAAFKVDHDIKLQNKNSLFDNTLSINKERDTEKADYEDWFITPVGDGKTPNSNAFTPGSAHHAAISIWRESDTLLKRLGELRYNQEDQGLWARYINSKLTWDGKITLIRP</sequence>
<gene>
    <name evidence="2" type="ordered locus">Acin_1463</name>
</gene>
<proteinExistence type="predicted"/>
<dbReference type="HOGENOM" id="CLU_478703_0_0_9"/>
<dbReference type="EMBL" id="CP003058">
    <property type="protein sequence ID" value="AEQ22684.1"/>
    <property type="molecule type" value="Genomic_DNA"/>
</dbReference>